<organism evidence="2 3">
    <name type="scientific">Colletotrichum incanum</name>
    <name type="common">Soybean anthracnose fungus</name>
    <dbReference type="NCBI Taxonomy" id="1573173"/>
    <lineage>
        <taxon>Eukaryota</taxon>
        <taxon>Fungi</taxon>
        <taxon>Dikarya</taxon>
        <taxon>Ascomycota</taxon>
        <taxon>Pezizomycotina</taxon>
        <taxon>Sordariomycetes</taxon>
        <taxon>Hypocreomycetidae</taxon>
        <taxon>Glomerellales</taxon>
        <taxon>Glomerellaceae</taxon>
        <taxon>Colletotrichum</taxon>
        <taxon>Colletotrichum spaethianum species complex</taxon>
    </lineage>
</organism>
<sequence length="138" mass="15720">METALVTPMALYLATSALAGYPKNHPGWHIPYDNEPLPIHELPECIQGCMEEKNGKLNFDVFTIPRVRYCRDEFDTMFTWWTYHVDDCVKSACRGEDDAKRSGAWMYKLCGFPNNGYFSGKDDWKNLPTEGASGGRRG</sequence>
<dbReference type="EMBL" id="LFIW01002711">
    <property type="protein sequence ID" value="KZL64041.1"/>
    <property type="molecule type" value="Genomic_DNA"/>
</dbReference>
<accession>A0A166LXI6</accession>
<keyword evidence="3" id="KW-1185">Reference proteome</keyword>
<keyword evidence="1" id="KW-0732">Signal</keyword>
<name>A0A166LXI6_COLIC</name>
<protein>
    <submittedName>
        <fullName evidence="2">Uncharacterized protein</fullName>
    </submittedName>
</protein>
<evidence type="ECO:0000313" key="3">
    <source>
        <dbReference type="Proteomes" id="UP000076584"/>
    </source>
</evidence>
<dbReference type="Proteomes" id="UP000076584">
    <property type="component" value="Unassembled WGS sequence"/>
</dbReference>
<evidence type="ECO:0000256" key="1">
    <source>
        <dbReference type="SAM" id="SignalP"/>
    </source>
</evidence>
<comment type="caution">
    <text evidence="2">The sequence shown here is derived from an EMBL/GenBank/DDBJ whole genome shotgun (WGS) entry which is preliminary data.</text>
</comment>
<gene>
    <name evidence="2" type="ORF">CI238_04472</name>
</gene>
<dbReference type="AlphaFoldDB" id="A0A166LXI6"/>
<proteinExistence type="predicted"/>
<evidence type="ECO:0000313" key="2">
    <source>
        <dbReference type="EMBL" id="KZL64041.1"/>
    </source>
</evidence>
<reference evidence="2 3" key="1">
    <citation type="submission" date="2015-06" db="EMBL/GenBank/DDBJ databases">
        <title>Survival trade-offs in plant roots during colonization by closely related pathogenic and mutualistic fungi.</title>
        <authorList>
            <person name="Hacquard S."/>
            <person name="Kracher B."/>
            <person name="Hiruma K."/>
            <person name="Weinman A."/>
            <person name="Muench P."/>
            <person name="Garrido Oter R."/>
            <person name="Ver Loren van Themaat E."/>
            <person name="Dallerey J.-F."/>
            <person name="Damm U."/>
            <person name="Henrissat B."/>
            <person name="Lespinet O."/>
            <person name="Thon M."/>
            <person name="Kemen E."/>
            <person name="McHardy A.C."/>
            <person name="Schulze-Lefert P."/>
            <person name="O'Connell R.J."/>
        </authorList>
    </citation>
    <scope>NUCLEOTIDE SEQUENCE [LARGE SCALE GENOMIC DNA]</scope>
    <source>
        <strain evidence="2 3">MAFF 238704</strain>
    </source>
</reference>
<feature type="chain" id="PRO_5007877028" evidence="1">
    <location>
        <begin position="20"/>
        <end position="138"/>
    </location>
</feature>
<feature type="signal peptide" evidence="1">
    <location>
        <begin position="1"/>
        <end position="19"/>
    </location>
</feature>